<dbReference type="AlphaFoldDB" id="A0A0C3MVN0"/>
<proteinExistence type="predicted"/>
<gene>
    <name evidence="2" type="ORF">M404DRAFT_11518</name>
</gene>
<dbReference type="Proteomes" id="UP000054217">
    <property type="component" value="Unassembled WGS sequence"/>
</dbReference>
<sequence>MLEKDSNSDTRCLASIWPEDEVEHNQDYPSSSEMLEKDSTSDAKCLASIWPEDEVEHRTNSVHPTKITPPPVQCKKRIKPQMEDAWHQSGHQMKWKTRSSILIGESEGGHKSKFDLTLRLHYRSPPPRQTARILLEMASSQFQASTIQPIYPVKMFPVSFRLVKGSSAIPHAGGMRERQGTIYLAPNDMYIFGRSGWVRWDPKDALHLTVAGDECMVAPCPINGIRLLANDTSYPHYLTSMEVELHRIGFQHPPTNADILRLVGMQFSDPKSKSQDLEKQGEGVIGGARKPPAEATVPMQEAGSRLRKRKARDVGGTGSRKLDDEEVKGAPIASTSASRKGKGKEVLKPEGHCTTNEKKRQRSKHFDFFPIPQGPDRIYS</sequence>
<feature type="compositionally biased region" description="Basic and acidic residues" evidence="1">
    <location>
        <begin position="270"/>
        <end position="281"/>
    </location>
</feature>
<evidence type="ECO:0000313" key="2">
    <source>
        <dbReference type="EMBL" id="KIN92974.1"/>
    </source>
</evidence>
<dbReference type="STRING" id="870435.A0A0C3MVN0"/>
<dbReference type="EMBL" id="KN832267">
    <property type="protein sequence ID" value="KIN92974.1"/>
    <property type="molecule type" value="Genomic_DNA"/>
</dbReference>
<evidence type="ECO:0000313" key="3">
    <source>
        <dbReference type="Proteomes" id="UP000054217"/>
    </source>
</evidence>
<dbReference type="HOGENOM" id="CLU_727845_0_0_1"/>
<evidence type="ECO:0000256" key="1">
    <source>
        <dbReference type="SAM" id="MobiDB-lite"/>
    </source>
</evidence>
<reference evidence="2 3" key="1">
    <citation type="submission" date="2014-04" db="EMBL/GenBank/DDBJ databases">
        <authorList>
            <consortium name="DOE Joint Genome Institute"/>
            <person name="Kuo A."/>
            <person name="Kohler A."/>
            <person name="Costa M.D."/>
            <person name="Nagy L.G."/>
            <person name="Floudas D."/>
            <person name="Copeland A."/>
            <person name="Barry K.W."/>
            <person name="Cichocki N."/>
            <person name="Veneault-Fourrey C."/>
            <person name="LaButti K."/>
            <person name="Lindquist E.A."/>
            <person name="Lipzen A."/>
            <person name="Lundell T."/>
            <person name="Morin E."/>
            <person name="Murat C."/>
            <person name="Sun H."/>
            <person name="Tunlid A."/>
            <person name="Henrissat B."/>
            <person name="Grigoriev I.V."/>
            <person name="Hibbett D.S."/>
            <person name="Martin F."/>
            <person name="Nordberg H.P."/>
            <person name="Cantor M.N."/>
            <person name="Hua S.X."/>
        </authorList>
    </citation>
    <scope>NUCLEOTIDE SEQUENCE [LARGE SCALE GENOMIC DNA]</scope>
    <source>
        <strain evidence="2 3">Marx 270</strain>
    </source>
</reference>
<organism evidence="2 3">
    <name type="scientific">Pisolithus tinctorius Marx 270</name>
    <dbReference type="NCBI Taxonomy" id="870435"/>
    <lineage>
        <taxon>Eukaryota</taxon>
        <taxon>Fungi</taxon>
        <taxon>Dikarya</taxon>
        <taxon>Basidiomycota</taxon>
        <taxon>Agaricomycotina</taxon>
        <taxon>Agaricomycetes</taxon>
        <taxon>Agaricomycetidae</taxon>
        <taxon>Boletales</taxon>
        <taxon>Sclerodermatineae</taxon>
        <taxon>Pisolithaceae</taxon>
        <taxon>Pisolithus</taxon>
    </lineage>
</organism>
<keyword evidence="3" id="KW-1185">Reference proteome</keyword>
<dbReference type="InParanoid" id="A0A0C3MVN0"/>
<accession>A0A0C3MVN0</accession>
<reference evidence="3" key="2">
    <citation type="submission" date="2015-01" db="EMBL/GenBank/DDBJ databases">
        <title>Evolutionary Origins and Diversification of the Mycorrhizal Mutualists.</title>
        <authorList>
            <consortium name="DOE Joint Genome Institute"/>
            <consortium name="Mycorrhizal Genomics Consortium"/>
            <person name="Kohler A."/>
            <person name="Kuo A."/>
            <person name="Nagy L.G."/>
            <person name="Floudas D."/>
            <person name="Copeland A."/>
            <person name="Barry K.W."/>
            <person name="Cichocki N."/>
            <person name="Veneault-Fourrey C."/>
            <person name="LaButti K."/>
            <person name="Lindquist E.A."/>
            <person name="Lipzen A."/>
            <person name="Lundell T."/>
            <person name="Morin E."/>
            <person name="Murat C."/>
            <person name="Riley R."/>
            <person name="Ohm R."/>
            <person name="Sun H."/>
            <person name="Tunlid A."/>
            <person name="Henrissat B."/>
            <person name="Grigoriev I.V."/>
            <person name="Hibbett D.S."/>
            <person name="Martin F."/>
        </authorList>
    </citation>
    <scope>NUCLEOTIDE SEQUENCE [LARGE SCALE GENOMIC DNA]</scope>
    <source>
        <strain evidence="3">Marx 270</strain>
    </source>
</reference>
<feature type="region of interest" description="Disordered" evidence="1">
    <location>
        <begin position="269"/>
        <end position="380"/>
    </location>
</feature>
<name>A0A0C3MVN0_PISTI</name>
<feature type="compositionally biased region" description="Basic and acidic residues" evidence="1">
    <location>
        <begin position="343"/>
        <end position="358"/>
    </location>
</feature>
<feature type="region of interest" description="Disordered" evidence="1">
    <location>
        <begin position="1"/>
        <end position="39"/>
    </location>
</feature>
<protein>
    <submittedName>
        <fullName evidence="2">Uncharacterized protein</fullName>
    </submittedName>
</protein>